<accession>X0ZPS4</accession>
<evidence type="ECO:0000313" key="2">
    <source>
        <dbReference type="EMBL" id="GAG50216.1"/>
    </source>
</evidence>
<reference evidence="2" key="1">
    <citation type="journal article" date="2014" name="Front. Microbiol.">
        <title>High frequency of phylogenetically diverse reductive dehalogenase-homologous genes in deep subseafloor sedimentary metagenomes.</title>
        <authorList>
            <person name="Kawai M."/>
            <person name="Futagami T."/>
            <person name="Toyoda A."/>
            <person name="Takaki Y."/>
            <person name="Nishi S."/>
            <person name="Hori S."/>
            <person name="Arai W."/>
            <person name="Tsubouchi T."/>
            <person name="Morono Y."/>
            <person name="Uchiyama I."/>
            <person name="Ito T."/>
            <person name="Fujiyama A."/>
            <person name="Inagaki F."/>
            <person name="Takami H."/>
        </authorList>
    </citation>
    <scope>NUCLEOTIDE SEQUENCE</scope>
    <source>
        <strain evidence="2">Expedition CK06-06</strain>
    </source>
</reference>
<feature type="transmembrane region" description="Helical" evidence="1">
    <location>
        <begin position="108"/>
        <end position="132"/>
    </location>
</feature>
<keyword evidence="1" id="KW-1133">Transmembrane helix</keyword>
<keyword evidence="1" id="KW-0472">Membrane</keyword>
<protein>
    <submittedName>
        <fullName evidence="2">Uncharacterized protein</fullName>
    </submittedName>
</protein>
<sequence length="164" mass="16880">MGVPLKTNTAGQQRFVFLFDGTDIKTTPTIAAGDFQMSIDGGAFNNLATLPSESPAASGQVEVQFSQPETNGGTIAVRWIDQAGADWDDGAATWDTDTSTFADLATTLAAIVASIAALAVSIAAVPTAVWAFGVRTLTSFGALAADVWTYVTRTLTQGAASVVS</sequence>
<keyword evidence="1" id="KW-0812">Transmembrane</keyword>
<dbReference type="AlphaFoldDB" id="X0ZPS4"/>
<organism evidence="2">
    <name type="scientific">marine sediment metagenome</name>
    <dbReference type="NCBI Taxonomy" id="412755"/>
    <lineage>
        <taxon>unclassified sequences</taxon>
        <taxon>metagenomes</taxon>
        <taxon>ecological metagenomes</taxon>
    </lineage>
</organism>
<name>X0ZPS4_9ZZZZ</name>
<comment type="caution">
    <text evidence="2">The sequence shown here is derived from an EMBL/GenBank/DDBJ whole genome shotgun (WGS) entry which is preliminary data.</text>
</comment>
<feature type="non-terminal residue" evidence="2">
    <location>
        <position position="164"/>
    </location>
</feature>
<dbReference type="EMBL" id="BARS01053275">
    <property type="protein sequence ID" value="GAG50216.1"/>
    <property type="molecule type" value="Genomic_DNA"/>
</dbReference>
<evidence type="ECO:0000256" key="1">
    <source>
        <dbReference type="SAM" id="Phobius"/>
    </source>
</evidence>
<gene>
    <name evidence="2" type="ORF">S01H1_79079</name>
</gene>
<proteinExistence type="predicted"/>